<reference evidence="1 2" key="1">
    <citation type="submission" date="2020-08" db="EMBL/GenBank/DDBJ databases">
        <authorList>
            <person name="Newling K."/>
            <person name="Davey J."/>
            <person name="Forrester S."/>
        </authorList>
    </citation>
    <scope>NUCLEOTIDE SEQUENCE [LARGE SCALE GENOMIC DNA]</scope>
    <source>
        <strain evidence="2">Crithidia deanei Carvalho (ATCC PRA-265)</strain>
    </source>
</reference>
<name>A0A7G2C6W9_9TRYP</name>
<evidence type="ECO:0000313" key="1">
    <source>
        <dbReference type="EMBL" id="CAD2215568.1"/>
    </source>
</evidence>
<sequence length="146" mass="16178">MQESFMLTHVVSPSMDMKTWEIVTDSEPLLQCSSLPLFDVELLPGKEIGLLYCVPTDSTAFVSPLFDKTGGNGDGGPFKLHVFSVTTGSWTLESFKLVGAVKPDKLRDHLRSVSLFTLDENLYLGTVHRSVKAKMLVFLIPLCLEK</sequence>
<proteinExistence type="predicted"/>
<gene>
    <name evidence="1" type="ORF">ADEAN_000302300</name>
</gene>
<organism evidence="1 2">
    <name type="scientific">Angomonas deanei</name>
    <dbReference type="NCBI Taxonomy" id="59799"/>
    <lineage>
        <taxon>Eukaryota</taxon>
        <taxon>Discoba</taxon>
        <taxon>Euglenozoa</taxon>
        <taxon>Kinetoplastea</taxon>
        <taxon>Metakinetoplastina</taxon>
        <taxon>Trypanosomatida</taxon>
        <taxon>Trypanosomatidae</taxon>
        <taxon>Strigomonadinae</taxon>
        <taxon>Angomonas</taxon>
    </lineage>
</organism>
<accession>A0A7G2C6W9</accession>
<dbReference type="Proteomes" id="UP000515908">
    <property type="component" value="Chromosome 05"/>
</dbReference>
<keyword evidence="2" id="KW-1185">Reference proteome</keyword>
<dbReference type="VEuPathDB" id="TriTrypDB:ADEAN_000302300"/>
<evidence type="ECO:0000313" key="2">
    <source>
        <dbReference type="Proteomes" id="UP000515908"/>
    </source>
</evidence>
<dbReference type="AlphaFoldDB" id="A0A7G2C6W9"/>
<protein>
    <submittedName>
        <fullName evidence="1">Uncharacterized protein</fullName>
    </submittedName>
</protein>
<dbReference type="EMBL" id="LR877149">
    <property type="protein sequence ID" value="CAD2215568.1"/>
    <property type="molecule type" value="Genomic_DNA"/>
</dbReference>